<evidence type="ECO:0000313" key="2">
    <source>
        <dbReference type="EMBL" id="MCS0601064.1"/>
    </source>
</evidence>
<organism evidence="2 3">
    <name type="scientific">Streptomyces pyxinicus</name>
    <dbReference type="NCBI Taxonomy" id="2970331"/>
    <lineage>
        <taxon>Bacteria</taxon>
        <taxon>Bacillati</taxon>
        <taxon>Actinomycetota</taxon>
        <taxon>Actinomycetes</taxon>
        <taxon>Kitasatosporales</taxon>
        <taxon>Streptomycetaceae</taxon>
        <taxon>Streptomyces</taxon>
    </lineage>
</organism>
<comment type="caution">
    <text evidence="2">The sequence shown here is derived from an EMBL/GenBank/DDBJ whole genome shotgun (WGS) entry which is preliminary data.</text>
</comment>
<accession>A0ABT2AXU7</accession>
<dbReference type="RefSeq" id="WP_258777430.1">
    <property type="nucleotide sequence ID" value="NZ_JANUGP010000004.1"/>
</dbReference>
<keyword evidence="3" id="KW-1185">Reference proteome</keyword>
<evidence type="ECO:0000313" key="3">
    <source>
        <dbReference type="Proteomes" id="UP001205612"/>
    </source>
</evidence>
<protein>
    <submittedName>
        <fullName evidence="2">Uncharacterized protein</fullName>
    </submittedName>
</protein>
<reference evidence="2 3" key="1">
    <citation type="submission" date="2022-08" db="EMBL/GenBank/DDBJ databases">
        <authorList>
            <person name="Somphong A."/>
            <person name="Phongsopitanun W."/>
        </authorList>
    </citation>
    <scope>NUCLEOTIDE SEQUENCE [LARGE SCALE GENOMIC DNA]</scope>
    <source>
        <strain evidence="2 3">LP11</strain>
    </source>
</reference>
<dbReference type="Proteomes" id="UP001205612">
    <property type="component" value="Unassembled WGS sequence"/>
</dbReference>
<feature type="region of interest" description="Disordered" evidence="1">
    <location>
        <begin position="1"/>
        <end position="20"/>
    </location>
</feature>
<name>A0ABT2AXU7_9ACTN</name>
<dbReference type="EMBL" id="JANUGP010000004">
    <property type="protein sequence ID" value="MCS0601064.1"/>
    <property type="molecule type" value="Genomic_DNA"/>
</dbReference>
<evidence type="ECO:0000256" key="1">
    <source>
        <dbReference type="SAM" id="MobiDB-lite"/>
    </source>
</evidence>
<sequence length="77" mass="8408">MDGHDEHSKPHIGDLAKDTASNRVGVLMGEVGGRLLLRPARGGTEWEADPGSVEFPTALEEMQARNTARNKMRRLGL</sequence>
<proteinExistence type="predicted"/>
<gene>
    <name evidence="2" type="ORF">NX794_07445</name>
</gene>
<feature type="compositionally biased region" description="Basic and acidic residues" evidence="1">
    <location>
        <begin position="1"/>
        <end position="17"/>
    </location>
</feature>